<evidence type="ECO:0000256" key="3">
    <source>
        <dbReference type="ARBA" id="ARBA00023163"/>
    </source>
</evidence>
<dbReference type="CDD" id="cd00093">
    <property type="entry name" value="HTH_XRE"/>
    <property type="match status" value="1"/>
</dbReference>
<dbReference type="GO" id="GO:0097367">
    <property type="term" value="F:carbohydrate derivative binding"/>
    <property type="evidence" value="ECO:0007669"/>
    <property type="project" value="InterPro"/>
</dbReference>
<dbReference type="InterPro" id="IPR000281">
    <property type="entry name" value="HTH_RpiR"/>
</dbReference>
<keyword evidence="2" id="KW-0238">DNA-binding</keyword>
<evidence type="ECO:0000259" key="5">
    <source>
        <dbReference type="PROSITE" id="PS51464"/>
    </source>
</evidence>
<dbReference type="EMBL" id="JAAAMG010000028">
    <property type="protein sequence ID" value="NDW07392.1"/>
    <property type="molecule type" value="Genomic_DNA"/>
</dbReference>
<dbReference type="Gene3D" id="3.40.50.10490">
    <property type="entry name" value="Glucose-6-phosphate isomerase like protein, domain 1"/>
    <property type="match status" value="1"/>
</dbReference>
<dbReference type="GO" id="GO:1901135">
    <property type="term" value="P:carbohydrate derivative metabolic process"/>
    <property type="evidence" value="ECO:0007669"/>
    <property type="project" value="InterPro"/>
</dbReference>
<dbReference type="Proteomes" id="UP000469011">
    <property type="component" value="Unassembled WGS sequence"/>
</dbReference>
<dbReference type="InterPro" id="IPR001387">
    <property type="entry name" value="Cro/C1-type_HTH"/>
</dbReference>
<feature type="domain" description="SIS" evidence="5">
    <location>
        <begin position="133"/>
        <end position="277"/>
    </location>
</feature>
<accession>A0A6N9TA16</accession>
<dbReference type="GO" id="GO:0003677">
    <property type="term" value="F:DNA binding"/>
    <property type="evidence" value="ECO:0007669"/>
    <property type="project" value="UniProtKB-KW"/>
</dbReference>
<dbReference type="SUPFAM" id="SSF46689">
    <property type="entry name" value="Homeodomain-like"/>
    <property type="match status" value="1"/>
</dbReference>
<dbReference type="AlphaFoldDB" id="A0A6N9TA16"/>
<keyword evidence="3" id="KW-0804">Transcription</keyword>
<dbReference type="RefSeq" id="WP_163465849.1">
    <property type="nucleotide sequence ID" value="NZ_JAAAMG010000028.1"/>
</dbReference>
<dbReference type="Pfam" id="PF01418">
    <property type="entry name" value="HTH_6"/>
    <property type="match status" value="1"/>
</dbReference>
<dbReference type="InterPro" id="IPR036388">
    <property type="entry name" value="WH-like_DNA-bd_sf"/>
</dbReference>
<evidence type="ECO:0000313" key="7">
    <source>
        <dbReference type="Proteomes" id="UP000469011"/>
    </source>
</evidence>
<dbReference type="InterPro" id="IPR046348">
    <property type="entry name" value="SIS_dom_sf"/>
</dbReference>
<evidence type="ECO:0000259" key="4">
    <source>
        <dbReference type="PROSITE" id="PS51071"/>
    </source>
</evidence>
<dbReference type="PANTHER" id="PTHR30514:SF1">
    <property type="entry name" value="HTH-TYPE TRANSCRIPTIONAL REGULATOR HEXR-RELATED"/>
    <property type="match status" value="1"/>
</dbReference>
<dbReference type="InterPro" id="IPR009057">
    <property type="entry name" value="Homeodomain-like_sf"/>
</dbReference>
<evidence type="ECO:0000256" key="1">
    <source>
        <dbReference type="ARBA" id="ARBA00023015"/>
    </source>
</evidence>
<dbReference type="SUPFAM" id="SSF53697">
    <property type="entry name" value="SIS domain"/>
    <property type="match status" value="1"/>
</dbReference>
<dbReference type="PANTHER" id="PTHR30514">
    <property type="entry name" value="GLUCOKINASE"/>
    <property type="match status" value="1"/>
</dbReference>
<dbReference type="CDD" id="cd05013">
    <property type="entry name" value="SIS_RpiR"/>
    <property type="match status" value="1"/>
</dbReference>
<name>A0A6N9TA16_9HYPH</name>
<dbReference type="InterPro" id="IPR001347">
    <property type="entry name" value="SIS_dom"/>
</dbReference>
<feature type="domain" description="HTH rpiR-type" evidence="4">
    <location>
        <begin position="5"/>
        <end position="80"/>
    </location>
</feature>
<dbReference type="InterPro" id="IPR047640">
    <property type="entry name" value="RpiR-like"/>
</dbReference>
<reference evidence="6 7" key="1">
    <citation type="submission" date="2020-01" db="EMBL/GenBank/DDBJ databases">
        <title>Jiella pacifica sp. nov.</title>
        <authorList>
            <person name="Xue Z."/>
            <person name="Zhu S."/>
            <person name="Chen J."/>
            <person name="Yang J."/>
        </authorList>
    </citation>
    <scope>NUCLEOTIDE SEQUENCE [LARGE SCALE GENOMIC DNA]</scope>
    <source>
        <strain evidence="6 7">40Bstr34</strain>
    </source>
</reference>
<dbReference type="PROSITE" id="PS51071">
    <property type="entry name" value="HTH_RPIR"/>
    <property type="match status" value="1"/>
</dbReference>
<gene>
    <name evidence="6" type="ORF">GTK09_23530</name>
</gene>
<dbReference type="Pfam" id="PF01380">
    <property type="entry name" value="SIS"/>
    <property type="match status" value="1"/>
</dbReference>
<evidence type="ECO:0000256" key="2">
    <source>
        <dbReference type="ARBA" id="ARBA00023125"/>
    </source>
</evidence>
<comment type="caution">
    <text evidence="6">The sequence shown here is derived from an EMBL/GenBank/DDBJ whole genome shotgun (WGS) entry which is preliminary data.</text>
</comment>
<proteinExistence type="predicted"/>
<keyword evidence="1" id="KW-0805">Transcription regulation</keyword>
<sequence>MSAALGILEHIQSLRGSLKPTLQQVADAILARPETRGMNIKQLAAACDVSEASISRFVRGIGLPNYRAFQLRLAEEGGAGFTQRGQSPEEGLIYENIGRNDTAGSILTKVAHRNADVARACLSTLDPEALERAARMIGKANVLYFFAAGLSALAAENALLRFARIGKPAIFHRDRNNQLLIAGSMHPGALAIAISDSGRTNQTVMALTAARQAGAATIALTAFAESPLARQADVTLITPAGYMPAGDEPIYESMVSKFGQLLAIDVLYSLAAVHDFDASAAAVRRGDPFIQQSRNARRQNETD</sequence>
<protein>
    <submittedName>
        <fullName evidence="6">SIS domain-containing protein</fullName>
    </submittedName>
</protein>
<dbReference type="PROSITE" id="PS51464">
    <property type="entry name" value="SIS"/>
    <property type="match status" value="1"/>
</dbReference>
<organism evidence="6 7">
    <name type="scientific">Jiella pacifica</name>
    <dbReference type="NCBI Taxonomy" id="2696469"/>
    <lineage>
        <taxon>Bacteria</taxon>
        <taxon>Pseudomonadati</taxon>
        <taxon>Pseudomonadota</taxon>
        <taxon>Alphaproteobacteria</taxon>
        <taxon>Hyphomicrobiales</taxon>
        <taxon>Aurantimonadaceae</taxon>
        <taxon>Jiella</taxon>
    </lineage>
</organism>
<keyword evidence="7" id="KW-1185">Reference proteome</keyword>
<dbReference type="Gene3D" id="1.10.10.10">
    <property type="entry name" value="Winged helix-like DNA-binding domain superfamily/Winged helix DNA-binding domain"/>
    <property type="match status" value="1"/>
</dbReference>
<dbReference type="InterPro" id="IPR035472">
    <property type="entry name" value="RpiR-like_SIS"/>
</dbReference>
<evidence type="ECO:0000313" key="6">
    <source>
        <dbReference type="EMBL" id="NDW07392.1"/>
    </source>
</evidence>
<dbReference type="GO" id="GO:0003700">
    <property type="term" value="F:DNA-binding transcription factor activity"/>
    <property type="evidence" value="ECO:0007669"/>
    <property type="project" value="InterPro"/>
</dbReference>